<dbReference type="PROSITE" id="PS50977">
    <property type="entry name" value="HTH_TETR_2"/>
    <property type="match status" value="1"/>
</dbReference>
<dbReference type="InterPro" id="IPR050109">
    <property type="entry name" value="HTH-type_TetR-like_transc_reg"/>
</dbReference>
<dbReference type="InterPro" id="IPR009057">
    <property type="entry name" value="Homeodomain-like_sf"/>
</dbReference>
<gene>
    <name evidence="7" type="ORF">EV385_5290</name>
</gene>
<dbReference type="SUPFAM" id="SSF46689">
    <property type="entry name" value="Homeodomain-like"/>
    <property type="match status" value="1"/>
</dbReference>
<evidence type="ECO:0000256" key="3">
    <source>
        <dbReference type="ARBA" id="ARBA00023163"/>
    </source>
</evidence>
<dbReference type="EMBL" id="SHKY01000001">
    <property type="protein sequence ID" value="RZU53369.1"/>
    <property type="molecule type" value="Genomic_DNA"/>
</dbReference>
<feature type="DNA-binding region" description="H-T-H motif" evidence="4">
    <location>
        <begin position="34"/>
        <end position="53"/>
    </location>
</feature>
<reference evidence="7 8" key="1">
    <citation type="submission" date="2019-02" db="EMBL/GenBank/DDBJ databases">
        <title>Sequencing the genomes of 1000 actinobacteria strains.</title>
        <authorList>
            <person name="Klenk H.-P."/>
        </authorList>
    </citation>
    <scope>NUCLEOTIDE SEQUENCE [LARGE SCALE GENOMIC DNA]</scope>
    <source>
        <strain evidence="7 8">DSM 45162</strain>
    </source>
</reference>
<evidence type="ECO:0000256" key="2">
    <source>
        <dbReference type="ARBA" id="ARBA00023125"/>
    </source>
</evidence>
<dbReference type="PANTHER" id="PTHR30055">
    <property type="entry name" value="HTH-TYPE TRANSCRIPTIONAL REGULATOR RUTR"/>
    <property type="match status" value="1"/>
</dbReference>
<comment type="caution">
    <text evidence="7">The sequence shown here is derived from an EMBL/GenBank/DDBJ whole genome shotgun (WGS) entry which is preliminary data.</text>
</comment>
<dbReference type="Pfam" id="PF00440">
    <property type="entry name" value="TetR_N"/>
    <property type="match status" value="1"/>
</dbReference>
<evidence type="ECO:0000313" key="8">
    <source>
        <dbReference type="Proteomes" id="UP000292564"/>
    </source>
</evidence>
<proteinExistence type="predicted"/>
<name>A0A4Q7ZSC3_9ACTN</name>
<dbReference type="PRINTS" id="PR00455">
    <property type="entry name" value="HTHTETR"/>
</dbReference>
<evidence type="ECO:0000313" key="7">
    <source>
        <dbReference type="EMBL" id="RZU53369.1"/>
    </source>
</evidence>
<evidence type="ECO:0000256" key="1">
    <source>
        <dbReference type="ARBA" id="ARBA00023015"/>
    </source>
</evidence>
<evidence type="ECO:0000256" key="5">
    <source>
        <dbReference type="SAM" id="MobiDB-lite"/>
    </source>
</evidence>
<keyword evidence="8" id="KW-1185">Reference proteome</keyword>
<dbReference type="GO" id="GO:0003700">
    <property type="term" value="F:DNA-binding transcription factor activity"/>
    <property type="evidence" value="ECO:0007669"/>
    <property type="project" value="TreeGrafter"/>
</dbReference>
<keyword evidence="2 4" id="KW-0238">DNA-binding</keyword>
<dbReference type="GO" id="GO:0000976">
    <property type="term" value="F:transcription cis-regulatory region binding"/>
    <property type="evidence" value="ECO:0007669"/>
    <property type="project" value="TreeGrafter"/>
</dbReference>
<keyword evidence="1" id="KW-0805">Transcription regulation</keyword>
<accession>A0A4Q7ZSC3</accession>
<dbReference type="Gene3D" id="1.10.357.10">
    <property type="entry name" value="Tetracycline Repressor, domain 2"/>
    <property type="match status" value="1"/>
</dbReference>
<feature type="region of interest" description="Disordered" evidence="5">
    <location>
        <begin position="204"/>
        <end position="225"/>
    </location>
</feature>
<dbReference type="AlphaFoldDB" id="A0A4Q7ZSC3"/>
<keyword evidence="3" id="KW-0804">Transcription</keyword>
<protein>
    <submittedName>
        <fullName evidence="7">TetR family transcriptional regulator</fullName>
    </submittedName>
</protein>
<evidence type="ECO:0000256" key="4">
    <source>
        <dbReference type="PROSITE-ProRule" id="PRU00335"/>
    </source>
</evidence>
<dbReference type="InterPro" id="IPR001647">
    <property type="entry name" value="HTH_TetR"/>
</dbReference>
<dbReference type="PANTHER" id="PTHR30055:SF234">
    <property type="entry name" value="HTH-TYPE TRANSCRIPTIONAL REGULATOR BETI"/>
    <property type="match status" value="1"/>
</dbReference>
<sequence length="225" mass="23510">MKDAAHHDAGAPGPEAILDAATELMARLGYAGTSISKISAACGSPASSIYWHFGSKDGIFLAVLRRARRYLVSSLPGIPAGDTVGDRLTAFLDGASAAFERHPHDLRLLLGIGMLEEGTGATAIAELGRYRLALRQWATESLGHVFGLAERPAVAEDLARFMLSVVGGTAIARWFDGPVTSLPVPQLRVALLALARDHGLTVDEATPEVDRGAGSASRGASPTSD</sequence>
<feature type="domain" description="HTH tetR-type" evidence="6">
    <location>
        <begin position="11"/>
        <end position="71"/>
    </location>
</feature>
<organism evidence="7 8">
    <name type="scientific">Krasilnikovia cinnamomea</name>
    <dbReference type="NCBI Taxonomy" id="349313"/>
    <lineage>
        <taxon>Bacteria</taxon>
        <taxon>Bacillati</taxon>
        <taxon>Actinomycetota</taxon>
        <taxon>Actinomycetes</taxon>
        <taxon>Micromonosporales</taxon>
        <taxon>Micromonosporaceae</taxon>
        <taxon>Krasilnikovia</taxon>
    </lineage>
</organism>
<evidence type="ECO:0000259" key="6">
    <source>
        <dbReference type="PROSITE" id="PS50977"/>
    </source>
</evidence>
<dbReference type="Proteomes" id="UP000292564">
    <property type="component" value="Unassembled WGS sequence"/>
</dbReference>
<dbReference type="RefSeq" id="WP_130511862.1">
    <property type="nucleotide sequence ID" value="NZ_SHKY01000001.1"/>
</dbReference>
<dbReference type="OrthoDB" id="4899232at2"/>